<evidence type="ECO:0000256" key="3">
    <source>
        <dbReference type="ARBA" id="ARBA00015584"/>
    </source>
</evidence>
<sequence>MSKVDKYWDQIDVKSRDHIYGNELPKLINSVKGKDILLNDTKLNVIKQFANDKPFHKIYKLVLDQFLDDLIGVTFTQLVATDKNDDMKEKEQEILRLNEKINYYKEKFEIIEKEFKFYKETVEKRSRDGSSSDVDNEFIIIECRKQLAEQSKLIANLQKYVNNNNNHATRNSGIKQTKESILNPNIKSFIILCGITLILVVILLYYVFTAITWSNIDGTSFISRIVWNVHDFSTSNNYKMSEQDIEAYNKIFGI</sequence>
<evidence type="ECO:0000256" key="4">
    <source>
        <dbReference type="ARBA" id="ARBA00022490"/>
    </source>
</evidence>
<comment type="function">
    <text evidence="1 11">Component of the spindle pole body (SPB) required for insertion of the nascent SPB into the nuclear envelope and for the proper execution of spindle pole body (SPB) duplication.</text>
</comment>
<dbReference type="GO" id="GO:0005737">
    <property type="term" value="C:cytoplasm"/>
    <property type="evidence" value="ECO:0007669"/>
    <property type="project" value="UniProtKB-UniRule"/>
</dbReference>
<dbReference type="OrthoDB" id="4035046at2759"/>
<evidence type="ECO:0000313" key="12">
    <source>
        <dbReference type="EMBL" id="CCF57217.1"/>
    </source>
</evidence>
<proteinExistence type="inferred from homology"/>
<keyword evidence="13" id="KW-1185">Reference proteome</keyword>
<dbReference type="KEGG" id="kaf:KAFR_0C02240"/>
<keyword evidence="7 11" id="KW-0175">Coiled coil</keyword>
<dbReference type="GO" id="GO:0005816">
    <property type="term" value="C:spindle pole body"/>
    <property type="evidence" value="ECO:0007669"/>
    <property type="project" value="UniProtKB-SubCell"/>
</dbReference>
<dbReference type="Pfam" id="PF17060">
    <property type="entry name" value="MPS2"/>
    <property type="match status" value="1"/>
</dbReference>
<comment type="subcellular location">
    <subcellularLocation>
        <location evidence="11">Cytoplasm</location>
        <location evidence="11">Cytoskeleton</location>
        <location evidence="11">Microtubule organizing center</location>
        <location evidence="11">Spindle pole body</location>
    </subcellularLocation>
    <subcellularLocation>
        <location evidence="11">Nucleus membrane</location>
        <topology evidence="11">Single-pass membrane protein</topology>
    </subcellularLocation>
</comment>
<dbReference type="RefSeq" id="XP_003956352.1">
    <property type="nucleotide sequence ID" value="XM_003956303.1"/>
</dbReference>
<evidence type="ECO:0000256" key="2">
    <source>
        <dbReference type="ARBA" id="ARBA00008916"/>
    </source>
</evidence>
<evidence type="ECO:0000256" key="11">
    <source>
        <dbReference type="RuleBase" id="RU362141"/>
    </source>
</evidence>
<keyword evidence="10 11" id="KW-0539">Nucleus</keyword>
<evidence type="ECO:0000256" key="6">
    <source>
        <dbReference type="ARBA" id="ARBA00022989"/>
    </source>
</evidence>
<comment type="similarity">
    <text evidence="2 11">Belongs to the MPS2 family.</text>
</comment>
<evidence type="ECO:0000256" key="1">
    <source>
        <dbReference type="ARBA" id="ARBA00003044"/>
    </source>
</evidence>
<evidence type="ECO:0000256" key="5">
    <source>
        <dbReference type="ARBA" id="ARBA00022692"/>
    </source>
</evidence>
<keyword evidence="9 11" id="KW-0206">Cytoskeleton</keyword>
<keyword evidence="8 11" id="KW-0472">Membrane</keyword>
<dbReference type="STRING" id="1071382.H2AS67"/>
<dbReference type="GO" id="GO:0030474">
    <property type="term" value="P:spindle pole body duplication"/>
    <property type="evidence" value="ECO:0007669"/>
    <property type="project" value="InterPro"/>
</dbReference>
<protein>
    <recommendedName>
        <fullName evidence="3 11">Monopolar spindle protein 2</fullName>
    </recommendedName>
</protein>
<evidence type="ECO:0000256" key="7">
    <source>
        <dbReference type="ARBA" id="ARBA00023054"/>
    </source>
</evidence>
<name>H2AS67_KAZAF</name>
<evidence type="ECO:0000256" key="8">
    <source>
        <dbReference type="ARBA" id="ARBA00023136"/>
    </source>
</evidence>
<dbReference type="InParanoid" id="H2AS67"/>
<feature type="coiled-coil region" evidence="11">
    <location>
        <begin position="80"/>
        <end position="114"/>
    </location>
</feature>
<evidence type="ECO:0000256" key="10">
    <source>
        <dbReference type="ARBA" id="ARBA00023242"/>
    </source>
</evidence>
<keyword evidence="4 11" id="KW-0963">Cytoplasm</keyword>
<dbReference type="InterPro" id="IPR031433">
    <property type="entry name" value="Mps2"/>
</dbReference>
<dbReference type="GO" id="GO:0031965">
    <property type="term" value="C:nuclear membrane"/>
    <property type="evidence" value="ECO:0007669"/>
    <property type="project" value="UniProtKB-SubCell"/>
</dbReference>
<keyword evidence="6 11" id="KW-1133">Transmembrane helix</keyword>
<reference evidence="12 13" key="1">
    <citation type="journal article" date="2011" name="Proc. Natl. Acad. Sci. U.S.A.">
        <title>Evolutionary erosion of yeast sex chromosomes by mating-type switching accidents.</title>
        <authorList>
            <person name="Gordon J.L."/>
            <person name="Armisen D."/>
            <person name="Proux-Wera E."/>
            <person name="Oheigeartaigh S.S."/>
            <person name="Byrne K.P."/>
            <person name="Wolfe K.H."/>
        </authorList>
    </citation>
    <scope>NUCLEOTIDE SEQUENCE [LARGE SCALE GENOMIC DNA]</scope>
    <source>
        <strain evidence="13">ATCC 22294 / BCRC 22015 / CBS 2517 / CECT 1963 / NBRC 1671 / NRRL Y-8276</strain>
    </source>
</reference>
<evidence type="ECO:0000256" key="9">
    <source>
        <dbReference type="ARBA" id="ARBA00023212"/>
    </source>
</evidence>
<evidence type="ECO:0000313" key="13">
    <source>
        <dbReference type="Proteomes" id="UP000005220"/>
    </source>
</evidence>
<dbReference type="AlphaFoldDB" id="H2AS67"/>
<dbReference type="GO" id="GO:0071988">
    <property type="term" value="P:protein localization to spindle pole body"/>
    <property type="evidence" value="ECO:0007669"/>
    <property type="project" value="InterPro"/>
</dbReference>
<feature type="transmembrane region" description="Helical" evidence="11">
    <location>
        <begin position="188"/>
        <end position="208"/>
    </location>
</feature>
<dbReference type="EMBL" id="HE650823">
    <property type="protein sequence ID" value="CCF57217.1"/>
    <property type="molecule type" value="Genomic_DNA"/>
</dbReference>
<keyword evidence="5 11" id="KW-0812">Transmembrane</keyword>
<dbReference type="HOGENOM" id="CLU_1094441_0_0_1"/>
<gene>
    <name evidence="12" type="primary">KAFR0C02240</name>
    <name evidence="11" type="synonym">MPS2</name>
    <name evidence="12" type="ORF">KAFR_0C02240</name>
</gene>
<accession>H2AS67</accession>
<organism evidence="12 13">
    <name type="scientific">Kazachstania africana (strain ATCC 22294 / BCRC 22015 / CBS 2517 / CECT 1963 / NBRC 1671 / NRRL Y-8276)</name>
    <name type="common">Yeast</name>
    <name type="synonym">Kluyveromyces africanus</name>
    <dbReference type="NCBI Taxonomy" id="1071382"/>
    <lineage>
        <taxon>Eukaryota</taxon>
        <taxon>Fungi</taxon>
        <taxon>Dikarya</taxon>
        <taxon>Ascomycota</taxon>
        <taxon>Saccharomycotina</taxon>
        <taxon>Saccharomycetes</taxon>
        <taxon>Saccharomycetales</taxon>
        <taxon>Saccharomycetaceae</taxon>
        <taxon>Kazachstania</taxon>
    </lineage>
</organism>
<dbReference type="Proteomes" id="UP000005220">
    <property type="component" value="Chromosome 3"/>
</dbReference>
<dbReference type="GeneID" id="13885136"/>